<dbReference type="PATRIC" id="fig|1618571.3.peg.855"/>
<reference evidence="7 8" key="1">
    <citation type="journal article" date="2015" name="Nature">
        <title>rRNA introns, odd ribosomes, and small enigmatic genomes across a large radiation of phyla.</title>
        <authorList>
            <person name="Brown C.T."/>
            <person name="Hug L.A."/>
            <person name="Thomas B.C."/>
            <person name="Sharon I."/>
            <person name="Castelle C.J."/>
            <person name="Singh A."/>
            <person name="Wilkins M.J."/>
            <person name="Williams K.H."/>
            <person name="Banfield J.F."/>
        </authorList>
    </citation>
    <scope>NUCLEOTIDE SEQUENCE [LARGE SCALE GENOMIC DNA]</scope>
</reference>
<proteinExistence type="inferred from homology"/>
<dbReference type="GO" id="GO:0016787">
    <property type="term" value="F:hydrolase activity"/>
    <property type="evidence" value="ECO:0007669"/>
    <property type="project" value="UniProtKB-KW"/>
</dbReference>
<evidence type="ECO:0000313" key="8">
    <source>
        <dbReference type="Proteomes" id="UP000033944"/>
    </source>
</evidence>
<dbReference type="PANTHER" id="PTHR43808:SF8">
    <property type="entry name" value="PEPTIDASE M20 DIMERISATION DOMAIN-CONTAINING PROTEIN"/>
    <property type="match status" value="1"/>
</dbReference>
<protein>
    <submittedName>
        <fullName evidence="7">Peptidase M20</fullName>
    </submittedName>
</protein>
<evidence type="ECO:0000256" key="4">
    <source>
        <dbReference type="ARBA" id="ARBA00022801"/>
    </source>
</evidence>
<name>A0A0G0L694_9BACT</name>
<accession>A0A0G0L694</accession>
<dbReference type="SUPFAM" id="SSF53187">
    <property type="entry name" value="Zn-dependent exopeptidases"/>
    <property type="match status" value="1"/>
</dbReference>
<dbReference type="InterPro" id="IPR011650">
    <property type="entry name" value="Peptidase_M20_dimer"/>
</dbReference>
<evidence type="ECO:0000259" key="6">
    <source>
        <dbReference type="Pfam" id="PF07687"/>
    </source>
</evidence>
<evidence type="ECO:0000256" key="1">
    <source>
        <dbReference type="ARBA" id="ARBA00001947"/>
    </source>
</evidence>
<keyword evidence="4" id="KW-0378">Hydrolase</keyword>
<dbReference type="Proteomes" id="UP000033944">
    <property type="component" value="Unassembled WGS sequence"/>
</dbReference>
<dbReference type="Pfam" id="PF01546">
    <property type="entry name" value="Peptidase_M20"/>
    <property type="match status" value="1"/>
</dbReference>
<evidence type="ECO:0000256" key="3">
    <source>
        <dbReference type="ARBA" id="ARBA00022723"/>
    </source>
</evidence>
<dbReference type="PANTHER" id="PTHR43808">
    <property type="entry name" value="ACETYLORNITHINE DEACETYLASE"/>
    <property type="match status" value="1"/>
</dbReference>
<dbReference type="InterPro" id="IPR050072">
    <property type="entry name" value="Peptidase_M20A"/>
</dbReference>
<dbReference type="InterPro" id="IPR036264">
    <property type="entry name" value="Bact_exopeptidase_dim_dom"/>
</dbReference>
<dbReference type="Gene3D" id="3.40.630.10">
    <property type="entry name" value="Zn peptidases"/>
    <property type="match status" value="1"/>
</dbReference>
<dbReference type="EMBL" id="LBVN01000022">
    <property type="protein sequence ID" value="KKQ86547.1"/>
    <property type="molecule type" value="Genomic_DNA"/>
</dbReference>
<evidence type="ECO:0000256" key="5">
    <source>
        <dbReference type="ARBA" id="ARBA00022833"/>
    </source>
</evidence>
<comment type="cofactor">
    <cofactor evidence="1">
        <name>Zn(2+)</name>
        <dbReference type="ChEBI" id="CHEBI:29105"/>
    </cofactor>
</comment>
<evidence type="ECO:0000313" key="7">
    <source>
        <dbReference type="EMBL" id="KKQ86547.1"/>
    </source>
</evidence>
<keyword evidence="3" id="KW-0479">Metal-binding</keyword>
<dbReference type="Gene3D" id="3.30.70.360">
    <property type="match status" value="1"/>
</dbReference>
<dbReference type="Pfam" id="PF07687">
    <property type="entry name" value="M20_dimer"/>
    <property type="match status" value="1"/>
</dbReference>
<dbReference type="GO" id="GO:0046872">
    <property type="term" value="F:metal ion binding"/>
    <property type="evidence" value="ECO:0007669"/>
    <property type="project" value="UniProtKB-KW"/>
</dbReference>
<comment type="caution">
    <text evidence="7">The sequence shown here is derived from an EMBL/GenBank/DDBJ whole genome shotgun (WGS) entry which is preliminary data.</text>
</comment>
<gene>
    <name evidence="7" type="ORF">UT10_C0022G0008</name>
</gene>
<comment type="similarity">
    <text evidence="2">Belongs to the peptidase M20A family.</text>
</comment>
<keyword evidence="5" id="KW-0862">Zinc</keyword>
<evidence type="ECO:0000256" key="2">
    <source>
        <dbReference type="ARBA" id="ARBA00006247"/>
    </source>
</evidence>
<dbReference type="SUPFAM" id="SSF55031">
    <property type="entry name" value="Bacterial exopeptidase dimerisation domain"/>
    <property type="match status" value="1"/>
</dbReference>
<feature type="domain" description="Peptidase M20 dimerisation" evidence="6">
    <location>
        <begin position="161"/>
        <end position="253"/>
    </location>
</feature>
<organism evidence="7 8">
    <name type="scientific">Candidatus Woesebacteria bacterium GW2011_GWB1_38_8b</name>
    <dbReference type="NCBI Taxonomy" id="1618571"/>
    <lineage>
        <taxon>Bacteria</taxon>
        <taxon>Candidatus Woeseibacteriota</taxon>
    </lineage>
</organism>
<dbReference type="AlphaFoldDB" id="A0A0G0L694"/>
<sequence>MKNIIDLSQKLIRIESTADNKNGLYEVLEIAKKELKQFSVRTFEKNSTPSLLFSNIKNAKDFKILLNAHLDVIPGLKNQYKPLLKNGKLYGRGAQDMKATAACEILVFKELVNKVNYPLGLQLVTDEEIGGFNSAKYQIEKGIKADFVIAGEPTEFGINNEAKGIVWIKIIAKGKSSHGAYPWKGENAITKMISFLNILQKKYPVPSKESWTTTVNVSQISTSNKTTNKVPDNCEVVLDVRYVPLESEKIVKNVTSLIPKSFGYQILLKEPSQFTSENSKYIKLLKTETEKIIRRNVKTVYKHGGSDVRHFNQIGCEGITFGPIGDGMHTDNEWVSIKSLNHYYQILTKFLLSI</sequence>
<dbReference type="InterPro" id="IPR002933">
    <property type="entry name" value="Peptidase_M20"/>
</dbReference>